<dbReference type="InterPro" id="IPR046351">
    <property type="entry name" value="UTP4"/>
</dbReference>
<dbReference type="PANTHER" id="PTHR44163:SF1">
    <property type="entry name" value="U3 SMALL NUCLEOLAR RNA-ASSOCIATED PROTEIN 4 HOMOLOG"/>
    <property type="match status" value="1"/>
</dbReference>
<dbReference type="EMBL" id="VZTU01005991">
    <property type="protein sequence ID" value="NXT75333.1"/>
    <property type="molecule type" value="Genomic_DNA"/>
</dbReference>
<reference evidence="1 2" key="1">
    <citation type="submission" date="2019-09" db="EMBL/GenBank/DDBJ databases">
        <title>Bird 10,000 Genomes (B10K) Project - Family phase.</title>
        <authorList>
            <person name="Zhang G."/>
        </authorList>
    </citation>
    <scope>NUCLEOTIDE SEQUENCE [LARGE SCALE GENOMIC DNA]</scope>
    <source>
        <strain evidence="1">B10K-DU-011-47</strain>
        <tissue evidence="1">Mixed tissue sample</tissue>
    </source>
</reference>
<dbReference type="InterPro" id="IPR015943">
    <property type="entry name" value="WD40/YVTN_repeat-like_dom_sf"/>
</dbReference>
<evidence type="ECO:0000313" key="2">
    <source>
        <dbReference type="Proteomes" id="UP000557426"/>
    </source>
</evidence>
<dbReference type="Proteomes" id="UP000557426">
    <property type="component" value="Unassembled WGS sequence"/>
</dbReference>
<dbReference type="GO" id="GO:0003723">
    <property type="term" value="F:RNA binding"/>
    <property type="evidence" value="ECO:0007669"/>
    <property type="project" value="TreeGrafter"/>
</dbReference>
<name>A0A7L3F373_9GRUI</name>
<dbReference type="GO" id="GO:0030686">
    <property type="term" value="C:90S preribosome"/>
    <property type="evidence" value="ECO:0007669"/>
    <property type="project" value="InterPro"/>
</dbReference>
<dbReference type="GO" id="GO:0000462">
    <property type="term" value="P:maturation of SSU-rRNA from tricistronic rRNA transcript (SSU-rRNA, 5.8S rRNA, LSU-rRNA)"/>
    <property type="evidence" value="ECO:0007669"/>
    <property type="project" value="InterPro"/>
</dbReference>
<dbReference type="InterPro" id="IPR036322">
    <property type="entry name" value="WD40_repeat_dom_sf"/>
</dbReference>
<proteinExistence type="predicted"/>
<dbReference type="Gene3D" id="2.130.10.10">
    <property type="entry name" value="YVTN repeat-like/Quinoprotein amine dehydrogenase"/>
    <property type="match status" value="1"/>
</dbReference>
<dbReference type="AlphaFoldDB" id="A0A7L3F373"/>
<evidence type="ECO:0000313" key="1">
    <source>
        <dbReference type="EMBL" id="NXT75333.1"/>
    </source>
</evidence>
<keyword evidence="2" id="KW-1185">Reference proteome</keyword>
<dbReference type="SMART" id="SM00320">
    <property type="entry name" value="WD40"/>
    <property type="match status" value="4"/>
</dbReference>
<dbReference type="InterPro" id="IPR001680">
    <property type="entry name" value="WD40_rpt"/>
</dbReference>
<dbReference type="GO" id="GO:0032040">
    <property type="term" value="C:small-subunit processome"/>
    <property type="evidence" value="ECO:0007669"/>
    <property type="project" value="TreeGrafter"/>
</dbReference>
<protein>
    <submittedName>
        <fullName evidence="1">UTP4 protein</fullName>
    </submittedName>
</protein>
<dbReference type="SUPFAM" id="SSF50978">
    <property type="entry name" value="WD40 repeat-like"/>
    <property type="match status" value="1"/>
</dbReference>
<comment type="caution">
    <text evidence="1">The sequence shown here is derived from an EMBL/GenBank/DDBJ whole genome shotgun (WGS) entry which is preliminary data.</text>
</comment>
<gene>
    <name evidence="1" type="primary">Utp4</name>
    <name evidence="1" type="ORF">ZAPATR_R03633</name>
</gene>
<dbReference type="GO" id="GO:0034455">
    <property type="term" value="C:t-UTP complex"/>
    <property type="evidence" value="ECO:0007669"/>
    <property type="project" value="TreeGrafter"/>
</dbReference>
<sequence length="382" mass="42499">QKEDSIIVGTSTGATYQFQLLPVRMGSLEKRWVRTKPFQHHTHDVRAVAHSSTALISGGLDAQLVIRPLMEKIQKKGYDAALRKFTFPHVSAALGLAGGWRRLAGEGWPSLPPPTLLSAPPLQVPKVPKLPLPAYQLQFSADSSRLLVASARGSVHVLQLLEQPGGCKHLHTLQPPSGSPEAVYLLAASADGHWVAAVGGDWVIHIYNLKCFEHHCTVPTYSCAVTALAIHPSTNNLVIAYSDQQLFEFSIPEKQYTAWSRTVQNCGLHRLWLERDSPITHITFNPKNPSHILLHDLYMFCVLDKSLPLPDDSALLLNQSTLKQLPEAARQRQLHAFKICKKFQPLLFADLLEENCLVMVERPIMDIKTQLPLPVQQKKFGT</sequence>
<organism evidence="1 2">
    <name type="scientific">Zapornia atra</name>
    <name type="common">Henderson crake</name>
    <dbReference type="NCBI Taxonomy" id="2585822"/>
    <lineage>
        <taxon>Eukaryota</taxon>
        <taxon>Metazoa</taxon>
        <taxon>Chordata</taxon>
        <taxon>Craniata</taxon>
        <taxon>Vertebrata</taxon>
        <taxon>Euteleostomi</taxon>
        <taxon>Archelosauria</taxon>
        <taxon>Archosauria</taxon>
        <taxon>Dinosauria</taxon>
        <taxon>Saurischia</taxon>
        <taxon>Theropoda</taxon>
        <taxon>Coelurosauria</taxon>
        <taxon>Aves</taxon>
        <taxon>Neognathae</taxon>
        <taxon>Neoaves</taxon>
        <taxon>Gruiformes</taxon>
        <taxon>Rallidae</taxon>
        <taxon>Zapornia</taxon>
    </lineage>
</organism>
<dbReference type="PANTHER" id="PTHR44163">
    <property type="entry name" value="U3 SMALL NUCLEOLAR RNA-ASSOCIATED PROTEIN 4 HOMOLOG"/>
    <property type="match status" value="1"/>
</dbReference>
<feature type="non-terminal residue" evidence="1">
    <location>
        <position position="1"/>
    </location>
</feature>
<feature type="non-terminal residue" evidence="1">
    <location>
        <position position="382"/>
    </location>
</feature>
<accession>A0A7L3F373</accession>